<evidence type="ECO:0000313" key="10">
    <source>
        <dbReference type="EMBL" id="CAE0698245.1"/>
    </source>
</evidence>
<evidence type="ECO:0000313" key="11">
    <source>
        <dbReference type="EMBL" id="CAH0379420.1"/>
    </source>
</evidence>
<dbReference type="AlphaFoldDB" id="A0A7S3ZYV9"/>
<keyword evidence="4" id="KW-0446">Lipid-binding</keyword>
<dbReference type="PROSITE" id="PS00018">
    <property type="entry name" value="EF_HAND_1"/>
    <property type="match status" value="1"/>
</dbReference>
<dbReference type="GO" id="GO:0006869">
    <property type="term" value="P:lipid transport"/>
    <property type="evidence" value="ECO:0007669"/>
    <property type="project" value="UniProtKB-KW"/>
</dbReference>
<dbReference type="InterPro" id="IPR002048">
    <property type="entry name" value="EF_hand_dom"/>
</dbReference>
<feature type="transmembrane region" description="Helical" evidence="6">
    <location>
        <begin position="73"/>
        <end position="94"/>
    </location>
</feature>
<evidence type="ECO:0000256" key="7">
    <source>
        <dbReference type="SAM" id="SignalP"/>
    </source>
</evidence>
<evidence type="ECO:0000259" key="9">
    <source>
        <dbReference type="PROSITE" id="PS51847"/>
    </source>
</evidence>
<dbReference type="InterPro" id="IPR018247">
    <property type="entry name" value="EF_Hand_1_Ca_BS"/>
</dbReference>
<evidence type="ECO:0000259" key="8">
    <source>
        <dbReference type="PROSITE" id="PS50222"/>
    </source>
</evidence>
<evidence type="ECO:0000256" key="1">
    <source>
        <dbReference type="ARBA" id="ARBA00004370"/>
    </source>
</evidence>
<dbReference type="GO" id="GO:0008289">
    <property type="term" value="F:lipid binding"/>
    <property type="evidence" value="ECO:0007669"/>
    <property type="project" value="UniProtKB-KW"/>
</dbReference>
<dbReference type="Gene3D" id="1.10.238.10">
    <property type="entry name" value="EF-hand"/>
    <property type="match status" value="1"/>
</dbReference>
<keyword evidence="5 6" id="KW-0472">Membrane</keyword>
<proteinExistence type="predicted"/>
<reference evidence="10" key="1">
    <citation type="submission" date="2021-01" db="EMBL/GenBank/DDBJ databases">
        <authorList>
            <person name="Corre E."/>
            <person name="Pelletier E."/>
            <person name="Niang G."/>
            <person name="Scheremetjew M."/>
            <person name="Finn R."/>
            <person name="Kale V."/>
            <person name="Holt S."/>
            <person name="Cochrane G."/>
            <person name="Meng A."/>
            <person name="Brown T."/>
            <person name="Cohen L."/>
        </authorList>
    </citation>
    <scope>NUCLEOTIDE SEQUENCE</scope>
    <source>
        <strain evidence="10">CCMP1756</strain>
    </source>
</reference>
<dbReference type="PANTHER" id="PTHR10774:SF190">
    <property type="entry name" value="C2 CALCIUM_LIPID-BINDING ENDONUCLEASE_EXONUCLEASE_PHOSPHATASE-RELATED"/>
    <property type="match status" value="1"/>
</dbReference>
<feature type="domain" description="EF-hand" evidence="8">
    <location>
        <begin position="484"/>
        <end position="519"/>
    </location>
</feature>
<keyword evidence="6" id="KW-1133">Transmembrane helix</keyword>
<feature type="signal peptide" evidence="7">
    <location>
        <begin position="1"/>
        <end position="15"/>
    </location>
</feature>
<comment type="subcellular location">
    <subcellularLocation>
        <location evidence="1">Membrane</location>
    </subcellularLocation>
</comment>
<keyword evidence="6" id="KW-0812">Transmembrane</keyword>
<evidence type="ECO:0000256" key="5">
    <source>
        <dbReference type="ARBA" id="ARBA00023136"/>
    </source>
</evidence>
<evidence type="ECO:0000256" key="6">
    <source>
        <dbReference type="SAM" id="Phobius"/>
    </source>
</evidence>
<reference evidence="11" key="2">
    <citation type="submission" date="2021-11" db="EMBL/GenBank/DDBJ databases">
        <authorList>
            <consortium name="Genoscope - CEA"/>
            <person name="William W."/>
        </authorList>
    </citation>
    <scope>NUCLEOTIDE SEQUENCE</scope>
</reference>
<dbReference type="PANTHER" id="PTHR10774">
    <property type="entry name" value="EXTENDED SYNAPTOTAGMIN-RELATED"/>
    <property type="match status" value="1"/>
</dbReference>
<organism evidence="10">
    <name type="scientific">Pelagomonas calceolata</name>
    <dbReference type="NCBI Taxonomy" id="35677"/>
    <lineage>
        <taxon>Eukaryota</taxon>
        <taxon>Sar</taxon>
        <taxon>Stramenopiles</taxon>
        <taxon>Ochrophyta</taxon>
        <taxon>Pelagophyceae</taxon>
        <taxon>Pelagomonadales</taxon>
        <taxon>Pelagomonadaceae</taxon>
        <taxon>Pelagomonas</taxon>
    </lineage>
</organism>
<dbReference type="Proteomes" id="UP000789595">
    <property type="component" value="Unassembled WGS sequence"/>
</dbReference>
<gene>
    <name evidence="10" type="ORF">PCAL00307_LOCUS13681</name>
    <name evidence="11" type="ORF">PECAL_6P10430</name>
</gene>
<name>A0A7S3ZYV9_9STRA</name>
<dbReference type="GO" id="GO:0005509">
    <property type="term" value="F:calcium ion binding"/>
    <property type="evidence" value="ECO:0007669"/>
    <property type="project" value="InterPro"/>
</dbReference>
<dbReference type="GO" id="GO:0016020">
    <property type="term" value="C:membrane"/>
    <property type="evidence" value="ECO:0007669"/>
    <property type="project" value="UniProtKB-SubCell"/>
</dbReference>
<dbReference type="EMBL" id="CAKKNE010000006">
    <property type="protein sequence ID" value="CAH0379420.1"/>
    <property type="molecule type" value="Genomic_DNA"/>
</dbReference>
<accession>A0A7S3ZYV9</accession>
<dbReference type="EMBL" id="HBIW01015876">
    <property type="protein sequence ID" value="CAE0698245.1"/>
    <property type="molecule type" value="Transcribed_RNA"/>
</dbReference>
<keyword evidence="12" id="KW-1185">Reference proteome</keyword>
<dbReference type="PROSITE" id="PS51847">
    <property type="entry name" value="SMP"/>
    <property type="match status" value="1"/>
</dbReference>
<dbReference type="GO" id="GO:0005783">
    <property type="term" value="C:endoplasmic reticulum"/>
    <property type="evidence" value="ECO:0007669"/>
    <property type="project" value="TreeGrafter"/>
</dbReference>
<feature type="chain" id="PRO_5036404008" description="Calmodulin" evidence="7">
    <location>
        <begin position="16"/>
        <end position="534"/>
    </location>
</feature>
<keyword evidence="7" id="KW-0732">Signal</keyword>
<keyword evidence="2" id="KW-0813">Transport</keyword>
<dbReference type="InterPro" id="IPR031468">
    <property type="entry name" value="SMP_LBD"/>
</dbReference>
<evidence type="ECO:0008006" key="13">
    <source>
        <dbReference type="Google" id="ProtNLM"/>
    </source>
</evidence>
<keyword evidence="3" id="KW-0445">Lipid transport</keyword>
<evidence type="ECO:0000256" key="4">
    <source>
        <dbReference type="ARBA" id="ARBA00023121"/>
    </source>
</evidence>
<evidence type="ECO:0000256" key="3">
    <source>
        <dbReference type="ARBA" id="ARBA00023055"/>
    </source>
</evidence>
<evidence type="ECO:0000313" key="12">
    <source>
        <dbReference type="Proteomes" id="UP000789595"/>
    </source>
</evidence>
<dbReference type="OrthoDB" id="67700at2759"/>
<dbReference type="PROSITE" id="PS50222">
    <property type="entry name" value="EF_HAND_2"/>
    <property type="match status" value="1"/>
</dbReference>
<evidence type="ECO:0000256" key="2">
    <source>
        <dbReference type="ARBA" id="ARBA00022448"/>
    </source>
</evidence>
<sequence length="534" mass="57482">MRAVFTAFALLQTAAFQTPRLRRPPASTRIRRPPTKLRGAPIGPAEVEAAVDAAVKAALATAKSSTFWEVTTAFIAGGLFFSAAAAFAGAVYTYGEENVRYGLKLVRRMILRSWELFVAGLGAAKDEFLTPGAGRKRWRKAWNRIGSGVLDARKAARESVEAIKAEARLQAFALGAPGLQFLNHIVDRLTPLKLAAACEEAIKGACADFQHPSARKLELKSFQMGAKPPQLKAARAYDVGKDAMAFDFDVKWQSELDANIEAHLKGPMGIQAGSVPVSLKNARVEGTVRLVLTPLGSEGPGFGASLLSFAKKPAIGLDLRVAGGEVTKVPWLKKELEGGVLQGLEDTMLWPKRVVAPADDETGRPLLSADQLAGLVDDDPLLRLERELEEKRSVLGVNEEEKDDAKAFLIELNPPEVRREETKPPRWQRQLAGIKKGIAAKTQKKVAAKHDAATAAHAQPTAVDVAEATVEELARRADKGVKKAQAEVHRAALDAFDLNGDGKVDAEDFKIAAERAKKALDEPPAAASLLPFAD</sequence>
<dbReference type="InterPro" id="IPR045050">
    <property type="entry name" value="Synaptotagmin_plant"/>
</dbReference>
<protein>
    <recommendedName>
        <fullName evidence="13">Calmodulin</fullName>
    </recommendedName>
</protein>
<feature type="domain" description="SMP-LTD" evidence="9">
    <location>
        <begin position="175"/>
        <end position="359"/>
    </location>
</feature>